<dbReference type="Proteomes" id="UP001156627">
    <property type="component" value="Unassembled WGS sequence"/>
</dbReference>
<feature type="transmembrane region" description="Helical" evidence="1">
    <location>
        <begin position="234"/>
        <end position="256"/>
    </location>
</feature>
<evidence type="ECO:0000256" key="1">
    <source>
        <dbReference type="SAM" id="Phobius"/>
    </source>
</evidence>
<keyword evidence="1" id="KW-0812">Transmembrane</keyword>
<comment type="caution">
    <text evidence="2">The sequence shown here is derived from an EMBL/GenBank/DDBJ whole genome shotgun (WGS) entry which is preliminary data.</text>
</comment>
<reference evidence="3" key="1">
    <citation type="journal article" date="2019" name="Int. J. Syst. Evol. Microbiol.">
        <title>The Global Catalogue of Microorganisms (GCM) 10K type strain sequencing project: providing services to taxonomists for standard genome sequencing and annotation.</title>
        <authorList>
            <consortium name="The Broad Institute Genomics Platform"/>
            <consortium name="The Broad Institute Genome Sequencing Center for Infectious Disease"/>
            <person name="Wu L."/>
            <person name="Ma J."/>
        </authorList>
    </citation>
    <scope>NUCLEOTIDE SEQUENCE [LARGE SCALE GENOMIC DNA]</scope>
    <source>
        <strain evidence="3">NBRC 111981</strain>
    </source>
</reference>
<evidence type="ECO:0000313" key="3">
    <source>
        <dbReference type="Proteomes" id="UP001156627"/>
    </source>
</evidence>
<proteinExistence type="predicted"/>
<gene>
    <name evidence="2" type="ORF">GCM10007898_09420</name>
</gene>
<feature type="transmembrane region" description="Helical" evidence="1">
    <location>
        <begin position="166"/>
        <end position="188"/>
    </location>
</feature>
<keyword evidence="3" id="KW-1185">Reference proteome</keyword>
<dbReference type="RefSeq" id="WP_284330824.1">
    <property type="nucleotide sequence ID" value="NZ_BSOA01000006.1"/>
</dbReference>
<feature type="transmembrane region" description="Helical" evidence="1">
    <location>
        <begin position="6"/>
        <end position="27"/>
    </location>
</feature>
<organism evidence="2 3">
    <name type="scientific">Dyella flagellata</name>
    <dbReference type="NCBI Taxonomy" id="1867833"/>
    <lineage>
        <taxon>Bacteria</taxon>
        <taxon>Pseudomonadati</taxon>
        <taxon>Pseudomonadota</taxon>
        <taxon>Gammaproteobacteria</taxon>
        <taxon>Lysobacterales</taxon>
        <taxon>Rhodanobacteraceae</taxon>
        <taxon>Dyella</taxon>
    </lineage>
</organism>
<evidence type="ECO:0000313" key="2">
    <source>
        <dbReference type="EMBL" id="GLQ87376.1"/>
    </source>
</evidence>
<accession>A0ABQ5X8A5</accession>
<dbReference type="EMBL" id="BSOA01000006">
    <property type="protein sequence ID" value="GLQ87376.1"/>
    <property type="molecule type" value="Genomic_DNA"/>
</dbReference>
<keyword evidence="1" id="KW-1133">Transmembrane helix</keyword>
<sequence length="275" mass="29063">MFGSIVLEVATGMIVCFGSVALISSSVQEAAASMFRLRARTLLTGVTQLLNGHSLVLDIYNHALVNPRGDGRADSLAKLSMKLAPSYIAPVNFARALVDVLSGGRVAFANLRPMLEAISDAQIRSCLCGMYDRAAGDAAAFEKQLADWFDSAMDRISGAYKRHAQFLAFVFALAISITFNIDACHVLTQLWTMSAAGLFHLPVPSSTPGVNDALSALGQLPIGWGAPPVWSVNVLYAVAGWLITASSSLFGAPFWFGLLGKVTNLRGAGGKPNAA</sequence>
<protein>
    <submittedName>
        <fullName evidence="2">Uncharacterized protein</fullName>
    </submittedName>
</protein>
<name>A0ABQ5X8A5_9GAMM</name>
<keyword evidence="1" id="KW-0472">Membrane</keyword>